<dbReference type="PIRSF" id="PIRSF000124">
    <property type="entry name" value="UDPglc_GDPman_dh"/>
    <property type="match status" value="1"/>
</dbReference>
<accession>T0YNP2</accession>
<dbReference type="Pfam" id="PF03721">
    <property type="entry name" value="UDPG_MGDP_dh_N"/>
    <property type="match status" value="1"/>
</dbReference>
<comment type="caution">
    <text evidence="2">The sequence shown here is derived from an EMBL/GenBank/DDBJ whole genome shotgun (WGS) entry which is preliminary data.</text>
</comment>
<dbReference type="InterPro" id="IPR001732">
    <property type="entry name" value="UDP-Glc/GDP-Man_DH_N"/>
</dbReference>
<dbReference type="AlphaFoldDB" id="T0YNP2"/>
<dbReference type="PANTHER" id="PTHR43750:SF3">
    <property type="entry name" value="UDP-GLUCOSE 6-DEHYDROGENASE TUAD"/>
    <property type="match status" value="1"/>
</dbReference>
<evidence type="ECO:0000259" key="1">
    <source>
        <dbReference type="Pfam" id="PF03721"/>
    </source>
</evidence>
<dbReference type="InterPro" id="IPR028359">
    <property type="entry name" value="UDP_ManNAc/GlcNAc_DH"/>
</dbReference>
<dbReference type="InterPro" id="IPR017476">
    <property type="entry name" value="UDP-Glc/GDP-Man"/>
</dbReference>
<dbReference type="Gene3D" id="3.40.50.720">
    <property type="entry name" value="NAD(P)-binding Rossmann-like Domain"/>
    <property type="match status" value="1"/>
</dbReference>
<dbReference type="EMBL" id="AUZY01010823">
    <property type="protein sequence ID" value="EQD37051.1"/>
    <property type="molecule type" value="Genomic_DNA"/>
</dbReference>
<evidence type="ECO:0000313" key="2">
    <source>
        <dbReference type="EMBL" id="EQD37051.1"/>
    </source>
</evidence>
<dbReference type="PANTHER" id="PTHR43750">
    <property type="entry name" value="UDP-GLUCOSE 6-DEHYDROGENASE TUAD"/>
    <property type="match status" value="1"/>
</dbReference>
<gene>
    <name evidence="2" type="ORF">B1B_16273</name>
</gene>
<dbReference type="GO" id="GO:0016616">
    <property type="term" value="F:oxidoreductase activity, acting on the CH-OH group of donors, NAD or NADP as acceptor"/>
    <property type="evidence" value="ECO:0007669"/>
    <property type="project" value="InterPro"/>
</dbReference>
<dbReference type="GO" id="GO:0016628">
    <property type="term" value="F:oxidoreductase activity, acting on the CH-CH group of donors, NAD or NADP as acceptor"/>
    <property type="evidence" value="ECO:0007669"/>
    <property type="project" value="InterPro"/>
</dbReference>
<proteinExistence type="predicted"/>
<feature type="non-terminal residue" evidence="2">
    <location>
        <position position="216"/>
    </location>
</feature>
<dbReference type="PIRSF" id="PIRSF500136">
    <property type="entry name" value="UDP_ManNAc_DH"/>
    <property type="match status" value="1"/>
</dbReference>
<feature type="domain" description="UDP-glucose/GDP-mannose dehydrogenase N-terminal" evidence="1">
    <location>
        <begin position="2"/>
        <end position="176"/>
    </location>
</feature>
<name>T0YNP2_9ZZZZ</name>
<dbReference type="GO" id="GO:0000271">
    <property type="term" value="P:polysaccharide biosynthetic process"/>
    <property type="evidence" value="ECO:0007669"/>
    <property type="project" value="InterPro"/>
</dbReference>
<dbReference type="InterPro" id="IPR036291">
    <property type="entry name" value="NAD(P)-bd_dom_sf"/>
</dbReference>
<protein>
    <submittedName>
        <fullName evidence="2">Nucleotide sugar dehydrogenase</fullName>
    </submittedName>
</protein>
<dbReference type="GO" id="GO:0051287">
    <property type="term" value="F:NAD binding"/>
    <property type="evidence" value="ECO:0007669"/>
    <property type="project" value="InterPro"/>
</dbReference>
<reference evidence="2" key="1">
    <citation type="submission" date="2013-08" db="EMBL/GenBank/DDBJ databases">
        <authorList>
            <person name="Mendez C."/>
            <person name="Richter M."/>
            <person name="Ferrer M."/>
            <person name="Sanchez J."/>
        </authorList>
    </citation>
    <scope>NUCLEOTIDE SEQUENCE</scope>
</reference>
<sequence length="216" mass="23130">MVGLGHVGLATAVAFARRGREVWGFEVDPERARGLQEGRPWFAEEGLPESLAQSLRSGRLHVTADRGELLSHAQVIFLCLTTPSRPDGSVDTRFLEEECGRLGTHLRDEPGVRTFVVKSTAPPGTAEQLAIRLEKASGRARGTIPVAVNPEFLAEGSLLKDALNPSRIVVGAEDPVVGARVLSAYRGFPGQRVLLTSSEAALVKYASNALLALKIS</sequence>
<organism evidence="2">
    <name type="scientific">mine drainage metagenome</name>
    <dbReference type="NCBI Taxonomy" id="410659"/>
    <lineage>
        <taxon>unclassified sequences</taxon>
        <taxon>metagenomes</taxon>
        <taxon>ecological metagenomes</taxon>
    </lineage>
</organism>
<reference evidence="2" key="2">
    <citation type="journal article" date="2014" name="ISME J.">
        <title>Microbial stratification in low pH oxic and suboxic macroscopic growths along an acid mine drainage.</title>
        <authorList>
            <person name="Mendez-Garcia C."/>
            <person name="Mesa V."/>
            <person name="Sprenger R.R."/>
            <person name="Richter M."/>
            <person name="Diez M.S."/>
            <person name="Solano J."/>
            <person name="Bargiela R."/>
            <person name="Golyshina O.V."/>
            <person name="Manteca A."/>
            <person name="Ramos J.L."/>
            <person name="Gallego J.R."/>
            <person name="Llorente I."/>
            <person name="Martins Dos Santos V.A."/>
            <person name="Jensen O.N."/>
            <person name="Pelaez A.I."/>
            <person name="Sanchez J."/>
            <person name="Ferrer M."/>
        </authorList>
    </citation>
    <scope>NUCLEOTIDE SEQUENCE</scope>
</reference>
<dbReference type="SUPFAM" id="SSF51735">
    <property type="entry name" value="NAD(P)-binding Rossmann-fold domains"/>
    <property type="match status" value="1"/>
</dbReference>